<evidence type="ECO:0000313" key="3">
    <source>
        <dbReference type="Proteomes" id="UP000218334"/>
    </source>
</evidence>
<dbReference type="Proteomes" id="UP000218334">
    <property type="component" value="Unassembled WGS sequence"/>
</dbReference>
<evidence type="ECO:0000313" key="2">
    <source>
        <dbReference type="EMBL" id="PBK77311.1"/>
    </source>
</evidence>
<dbReference type="STRING" id="1076256.A0A2H3C2K8"/>
<feature type="chain" id="PRO_5013675519" description="Secreted protein" evidence="1">
    <location>
        <begin position="24"/>
        <end position="127"/>
    </location>
</feature>
<reference evidence="3" key="1">
    <citation type="journal article" date="2017" name="Nat. Ecol. Evol.">
        <title>Genome expansion and lineage-specific genetic innovations in the forest pathogenic fungi Armillaria.</title>
        <authorList>
            <person name="Sipos G."/>
            <person name="Prasanna A.N."/>
            <person name="Walter M.C."/>
            <person name="O'Connor E."/>
            <person name="Balint B."/>
            <person name="Krizsan K."/>
            <person name="Kiss B."/>
            <person name="Hess J."/>
            <person name="Varga T."/>
            <person name="Slot J."/>
            <person name="Riley R."/>
            <person name="Boka B."/>
            <person name="Rigling D."/>
            <person name="Barry K."/>
            <person name="Lee J."/>
            <person name="Mihaltcheva S."/>
            <person name="LaButti K."/>
            <person name="Lipzen A."/>
            <person name="Waldron R."/>
            <person name="Moloney N.M."/>
            <person name="Sperisen C."/>
            <person name="Kredics L."/>
            <person name="Vagvoelgyi C."/>
            <person name="Patrignani A."/>
            <person name="Fitzpatrick D."/>
            <person name="Nagy I."/>
            <person name="Doyle S."/>
            <person name="Anderson J.B."/>
            <person name="Grigoriev I.V."/>
            <person name="Gueldener U."/>
            <person name="Muensterkoetter M."/>
            <person name="Nagy L.G."/>
        </authorList>
    </citation>
    <scope>NUCLEOTIDE SEQUENCE [LARGE SCALE GENOMIC DNA]</scope>
    <source>
        <strain evidence="3">28-4</strain>
    </source>
</reference>
<evidence type="ECO:0000256" key="1">
    <source>
        <dbReference type="SAM" id="SignalP"/>
    </source>
</evidence>
<keyword evidence="1" id="KW-0732">Signal</keyword>
<organism evidence="2 3">
    <name type="scientific">Armillaria solidipes</name>
    <dbReference type="NCBI Taxonomy" id="1076256"/>
    <lineage>
        <taxon>Eukaryota</taxon>
        <taxon>Fungi</taxon>
        <taxon>Dikarya</taxon>
        <taxon>Basidiomycota</taxon>
        <taxon>Agaricomycotina</taxon>
        <taxon>Agaricomycetes</taxon>
        <taxon>Agaricomycetidae</taxon>
        <taxon>Agaricales</taxon>
        <taxon>Marasmiineae</taxon>
        <taxon>Physalacriaceae</taxon>
        <taxon>Armillaria</taxon>
    </lineage>
</organism>
<dbReference type="AlphaFoldDB" id="A0A2H3C2K8"/>
<accession>A0A2H3C2K8</accession>
<protein>
    <recommendedName>
        <fullName evidence="4">Secreted protein</fullName>
    </recommendedName>
</protein>
<sequence>MELVTISAFPLLMLAVSLRPVRAGTYQHFFCAHKLFWYCGVFSRQVHPNNESALRIILIHHYIRCHAMLSLFASVTSLTSDSDEPCVWVSFIIWGLDRRIRTTRVIAFNHSYFNFQTETCILTELPT</sequence>
<dbReference type="EMBL" id="KZ293416">
    <property type="protein sequence ID" value="PBK77311.1"/>
    <property type="molecule type" value="Genomic_DNA"/>
</dbReference>
<name>A0A2H3C2K8_9AGAR</name>
<evidence type="ECO:0008006" key="4">
    <source>
        <dbReference type="Google" id="ProtNLM"/>
    </source>
</evidence>
<keyword evidence="3" id="KW-1185">Reference proteome</keyword>
<feature type="signal peptide" evidence="1">
    <location>
        <begin position="1"/>
        <end position="23"/>
    </location>
</feature>
<proteinExistence type="predicted"/>
<gene>
    <name evidence="2" type="ORF">ARMSODRAFT_275431</name>
</gene>